<dbReference type="SUPFAM" id="SSF56801">
    <property type="entry name" value="Acetyl-CoA synthetase-like"/>
    <property type="match status" value="1"/>
</dbReference>
<dbReference type="Pfam" id="PF00109">
    <property type="entry name" value="ketoacyl-synt"/>
    <property type="match status" value="1"/>
</dbReference>
<dbReference type="InterPro" id="IPR020841">
    <property type="entry name" value="PKS_Beta-ketoAc_synthase_dom"/>
</dbReference>
<dbReference type="RefSeq" id="WP_390231117.1">
    <property type="nucleotide sequence ID" value="NZ_JBHSCN010000006.1"/>
</dbReference>
<dbReference type="InterPro" id="IPR001242">
    <property type="entry name" value="Condensation_dom"/>
</dbReference>
<gene>
    <name evidence="7" type="ORF">ACFOYW_15965</name>
</gene>
<dbReference type="PANTHER" id="PTHR45527:SF1">
    <property type="entry name" value="FATTY ACID SYNTHASE"/>
    <property type="match status" value="1"/>
</dbReference>
<dbReference type="InterPro" id="IPR023213">
    <property type="entry name" value="CAT-like_dom_sf"/>
</dbReference>
<reference evidence="8" key="1">
    <citation type="journal article" date="2019" name="Int. J. Syst. Evol. Microbiol.">
        <title>The Global Catalogue of Microorganisms (GCM) 10K type strain sequencing project: providing services to taxonomists for standard genome sequencing and annotation.</title>
        <authorList>
            <consortium name="The Broad Institute Genomics Platform"/>
            <consortium name="The Broad Institute Genome Sequencing Center for Infectious Disease"/>
            <person name="Wu L."/>
            <person name="Ma J."/>
        </authorList>
    </citation>
    <scope>NUCLEOTIDE SEQUENCE [LARGE SCALE GENOMIC DNA]</scope>
    <source>
        <strain evidence="8">CGMCC 1.10363</strain>
    </source>
</reference>
<dbReference type="InterPro" id="IPR014030">
    <property type="entry name" value="Ketoacyl_synth_N"/>
</dbReference>
<dbReference type="InterPro" id="IPR014031">
    <property type="entry name" value="Ketoacyl_synth_C"/>
</dbReference>
<dbReference type="InterPro" id="IPR018201">
    <property type="entry name" value="Ketoacyl_synth_AS"/>
</dbReference>
<dbReference type="InterPro" id="IPR025110">
    <property type="entry name" value="AMP-bd_C"/>
</dbReference>
<keyword evidence="2" id="KW-0596">Phosphopantetheine</keyword>
<dbReference type="SUPFAM" id="SSF53901">
    <property type="entry name" value="Thiolase-like"/>
    <property type="match status" value="1"/>
</dbReference>
<organism evidence="7 8">
    <name type="scientific">Gryllotalpicola reticulitermitis</name>
    <dbReference type="NCBI Taxonomy" id="1184153"/>
    <lineage>
        <taxon>Bacteria</taxon>
        <taxon>Bacillati</taxon>
        <taxon>Actinomycetota</taxon>
        <taxon>Actinomycetes</taxon>
        <taxon>Micrococcales</taxon>
        <taxon>Microbacteriaceae</taxon>
        <taxon>Gryllotalpicola</taxon>
    </lineage>
</organism>
<dbReference type="SMART" id="SM00823">
    <property type="entry name" value="PKS_PP"/>
    <property type="match status" value="1"/>
</dbReference>
<dbReference type="Gene3D" id="3.40.47.10">
    <property type="match status" value="1"/>
</dbReference>
<evidence type="ECO:0000256" key="1">
    <source>
        <dbReference type="ARBA" id="ARBA00001957"/>
    </source>
</evidence>
<evidence type="ECO:0000313" key="8">
    <source>
        <dbReference type="Proteomes" id="UP001595900"/>
    </source>
</evidence>
<keyword evidence="3" id="KW-0597">Phosphoprotein</keyword>
<dbReference type="Pfam" id="PF00668">
    <property type="entry name" value="Condensation"/>
    <property type="match status" value="1"/>
</dbReference>
<comment type="caution">
    <text evidence="7">The sequence shown here is derived from an EMBL/GenBank/DDBJ whole genome shotgun (WGS) entry which is preliminary data.</text>
</comment>
<dbReference type="NCBIfam" id="TIGR01733">
    <property type="entry name" value="AA-adenyl-dom"/>
    <property type="match status" value="1"/>
</dbReference>
<accession>A0ABV8Q9B3</accession>
<evidence type="ECO:0000313" key="7">
    <source>
        <dbReference type="EMBL" id="MFC4244870.1"/>
    </source>
</evidence>
<dbReference type="SUPFAM" id="SSF47336">
    <property type="entry name" value="ACP-like"/>
    <property type="match status" value="1"/>
</dbReference>
<feature type="domain" description="Carrier" evidence="5">
    <location>
        <begin position="966"/>
        <end position="1040"/>
    </location>
</feature>
<dbReference type="InterPro" id="IPR016039">
    <property type="entry name" value="Thiolase-like"/>
</dbReference>
<dbReference type="Gene3D" id="2.30.38.10">
    <property type="entry name" value="Luciferase, Domain 3"/>
    <property type="match status" value="1"/>
</dbReference>
<protein>
    <submittedName>
        <fullName evidence="7">Amino acid adenylation domain-containing protein</fullName>
    </submittedName>
</protein>
<dbReference type="InterPro" id="IPR010071">
    <property type="entry name" value="AA_adenyl_dom"/>
</dbReference>
<dbReference type="PROSITE" id="PS52004">
    <property type="entry name" value="KS3_2"/>
    <property type="match status" value="1"/>
</dbReference>
<dbReference type="Gene3D" id="1.10.1200.10">
    <property type="entry name" value="ACP-like"/>
    <property type="match status" value="1"/>
</dbReference>
<keyword evidence="4" id="KW-0808">Transferase</keyword>
<dbReference type="Gene3D" id="3.30.559.10">
    <property type="entry name" value="Chloramphenicol acetyltransferase-like domain"/>
    <property type="match status" value="1"/>
</dbReference>
<evidence type="ECO:0000259" key="6">
    <source>
        <dbReference type="PROSITE" id="PS52004"/>
    </source>
</evidence>
<dbReference type="Gene3D" id="3.30.300.30">
    <property type="match status" value="1"/>
</dbReference>
<proteinExistence type="predicted"/>
<feature type="domain" description="Ketosynthase family 3 (KS3)" evidence="6">
    <location>
        <begin position="1070"/>
        <end position="1476"/>
    </location>
</feature>
<evidence type="ECO:0000256" key="2">
    <source>
        <dbReference type="ARBA" id="ARBA00022450"/>
    </source>
</evidence>
<dbReference type="CDD" id="cd00833">
    <property type="entry name" value="PKS"/>
    <property type="match status" value="1"/>
</dbReference>
<dbReference type="PANTHER" id="PTHR45527">
    <property type="entry name" value="NONRIBOSOMAL PEPTIDE SYNTHETASE"/>
    <property type="match status" value="1"/>
</dbReference>
<dbReference type="InterPro" id="IPR009081">
    <property type="entry name" value="PP-bd_ACP"/>
</dbReference>
<dbReference type="Pfam" id="PF00501">
    <property type="entry name" value="AMP-binding"/>
    <property type="match status" value="1"/>
</dbReference>
<dbReference type="InterPro" id="IPR036736">
    <property type="entry name" value="ACP-like_sf"/>
</dbReference>
<comment type="cofactor">
    <cofactor evidence="1">
        <name>pantetheine 4'-phosphate</name>
        <dbReference type="ChEBI" id="CHEBI:47942"/>
    </cofactor>
</comment>
<dbReference type="Pfam" id="PF02801">
    <property type="entry name" value="Ketoacyl-synt_C"/>
    <property type="match status" value="1"/>
</dbReference>
<dbReference type="Gene3D" id="3.40.50.980">
    <property type="match status" value="2"/>
</dbReference>
<dbReference type="InterPro" id="IPR000873">
    <property type="entry name" value="AMP-dep_synth/lig_dom"/>
</dbReference>
<evidence type="ECO:0000256" key="3">
    <source>
        <dbReference type="ARBA" id="ARBA00022553"/>
    </source>
</evidence>
<dbReference type="PROSITE" id="PS00606">
    <property type="entry name" value="KS3_1"/>
    <property type="match status" value="1"/>
</dbReference>
<dbReference type="InterPro" id="IPR020806">
    <property type="entry name" value="PKS_PP-bd"/>
</dbReference>
<dbReference type="SUPFAM" id="SSF52777">
    <property type="entry name" value="CoA-dependent acyltransferases"/>
    <property type="match status" value="2"/>
</dbReference>
<dbReference type="Pfam" id="PF13193">
    <property type="entry name" value="AMP-binding_C"/>
    <property type="match status" value="1"/>
</dbReference>
<keyword evidence="8" id="KW-1185">Reference proteome</keyword>
<dbReference type="InterPro" id="IPR045851">
    <property type="entry name" value="AMP-bd_C_sf"/>
</dbReference>
<dbReference type="EMBL" id="JBHSCN010000006">
    <property type="protein sequence ID" value="MFC4244870.1"/>
    <property type="molecule type" value="Genomic_DNA"/>
</dbReference>
<name>A0ABV8Q9B3_9MICO</name>
<sequence>MTTDPSRLSHASTATPDELEVWLAAERDPQSASYIVPIAFHRAGGIDLERLRSSLDALQERHVVLRSRFVNRDGALLREVYDAPPIPLVRQESSEIFDQGDAEQWAVSFARLRIDPSDGPLARAAVRQYADRAVVILAFHHLIVDAWAVDSVLTELLALYHEPEGEYQTSLPQTAGDALLDEILPSDTDYWRSLIGADPICLAPPTDFVVSEASVRSAFLSRSVDASLFERLRSRVELAPASTAVVAFSAWAALLHLWSGESEGLSGMTFAGRLGAERHGDVRLRSRVLPVRTALDPSSSIISFVSANRRQVIESLAHSDVSASTVRKLLRRESLAGMDAAFTYLRSTASPKLAAAGWQTFDVPVAAAKTPVGLAITERGTHVDIQLDFDLGRFRPSSAETLLDQYLDLLDWLGRTDTLEGLSFRDAVPPFARHGTGPDARVQAGFEPLVASPVDLVRAHATVHAHDPAIRHNAETVDYASLIADADRVAHALSQRGVGRGDLVGILLPRGIDAVVAVVGVVAAGAAYLPLDPEFPLSQLTAIVADSGLRFVITGEGHQQQEEQLPTEMLPLPVLRYAGLACTGRSDHESASSSSDLFHCIYTSGSTGKPKGVMLDRRGFMRLLKVTGFVPLHPGDTMSHLSPLNFDASTFEIWATLTQGATLGVMDKSDLLDPHAMASAMRQLHITSAIMTSPLFNHLVDAEPQALAGMNWIYFGGEAVSPEHVRRSLLHVGRGVLFHSYGPAENSFTTHYRAVDTVDAGQRTVPLGREVPFTHSYVVYEGTLTPTPIGVPGELLVGGPGLAWGYLGEPSLTARKFVPDPFTGIPGARLYRSGDRVRWNPDGEIEFIGRIDGQVKVRGNRVELAGVETAIRAVESVSTACVLSIEHPARGKELVAFVVARGATAIDDARDYVARQLPHFAHPRRYIEVAALPRKANNKVDQNALRRIAEATDQAEQPREPLVLSPASEDLEGLIAGCWKSLLGHSDIVERNFFDAGGDSLLLFKLSEAIREATGVTLPVIDLLRFTTVRTQAAQVRAFQSQHPPTIPTSKPASESAFSVSELTGPPHTEDAVAIIGIGCTLAGADDLWAYWEALRSGSHLFSGSGIRSHTNDGRDVVDRWGSVKAIPRRLGVYGLSPDEAEALDPQHAVFMQNVLAAIADAGYETADIAPRTAIYAGAAKRTSPAHSQSSPASAFVSALANSNAFMATRAAYGLGLGGEAVMLDTACSTSLVAVHAARASLLSRSSDYALAGGVSIQTADMVGYVSEPGLIYSPTGRCLPFDTQADGTVGGDGSGVVLMKRLSDATRDGDPIYAVIRGSAVNNDGRAKVGYTAPNPEAQVRVIRSALTVASTSPKDVTYVEAHGTGTLLGDRVEAAALSEALGPGAACRVGSAKATIGHLNTAAGVAGLIKTALAIQNRILPGTPGVSKPIEELQGGSGRFTLSADSTTWNAPVLVAGISSFGIGGTNVHIILSEA</sequence>
<evidence type="ECO:0000256" key="4">
    <source>
        <dbReference type="ARBA" id="ARBA00022679"/>
    </source>
</evidence>
<dbReference type="PROSITE" id="PS50075">
    <property type="entry name" value="CARRIER"/>
    <property type="match status" value="1"/>
</dbReference>
<evidence type="ECO:0000259" key="5">
    <source>
        <dbReference type="PROSITE" id="PS50075"/>
    </source>
</evidence>
<dbReference type="Gene3D" id="3.30.559.30">
    <property type="entry name" value="Nonribosomal peptide synthetase, condensation domain"/>
    <property type="match status" value="1"/>
</dbReference>
<dbReference type="Pfam" id="PF00550">
    <property type="entry name" value="PP-binding"/>
    <property type="match status" value="1"/>
</dbReference>
<dbReference type="SMART" id="SM00825">
    <property type="entry name" value="PKS_KS"/>
    <property type="match status" value="1"/>
</dbReference>
<dbReference type="Proteomes" id="UP001595900">
    <property type="component" value="Unassembled WGS sequence"/>
</dbReference>